<dbReference type="EMBL" id="JAHFXF010000339">
    <property type="protein sequence ID" value="KAG9689728.1"/>
    <property type="molecule type" value="Genomic_DNA"/>
</dbReference>
<gene>
    <name evidence="1" type="ORF">KCU76_g8670</name>
</gene>
<reference evidence="1" key="2">
    <citation type="submission" date="2021-08" db="EMBL/GenBank/DDBJ databases">
        <authorList>
            <person name="Gostincar C."/>
            <person name="Sun X."/>
            <person name="Song Z."/>
            <person name="Gunde-Cimerman N."/>
        </authorList>
    </citation>
    <scope>NUCLEOTIDE SEQUENCE</scope>
    <source>
        <strain evidence="1">EXF-9911</strain>
    </source>
</reference>
<name>A0A9P8EGX0_AURME</name>
<reference evidence="1" key="1">
    <citation type="journal article" date="2021" name="J Fungi (Basel)">
        <title>Virulence traits and population genomics of the black yeast Aureobasidium melanogenum.</title>
        <authorList>
            <person name="Cernosa A."/>
            <person name="Sun X."/>
            <person name="Gostincar C."/>
            <person name="Fang C."/>
            <person name="Gunde-Cimerman N."/>
            <person name="Song Z."/>
        </authorList>
    </citation>
    <scope>NUCLEOTIDE SEQUENCE</scope>
    <source>
        <strain evidence="1">EXF-9911</strain>
    </source>
</reference>
<organism evidence="1 2">
    <name type="scientific">Aureobasidium melanogenum</name>
    <name type="common">Aureobasidium pullulans var. melanogenum</name>
    <dbReference type="NCBI Taxonomy" id="46634"/>
    <lineage>
        <taxon>Eukaryota</taxon>
        <taxon>Fungi</taxon>
        <taxon>Dikarya</taxon>
        <taxon>Ascomycota</taxon>
        <taxon>Pezizomycotina</taxon>
        <taxon>Dothideomycetes</taxon>
        <taxon>Dothideomycetidae</taxon>
        <taxon>Dothideales</taxon>
        <taxon>Saccotheciaceae</taxon>
        <taxon>Aureobasidium</taxon>
    </lineage>
</organism>
<sequence>MANNSSSVAGTHAPSNIPGLSEEIRNLRRPLNTGAYYSCSQQEWDYLCRQTLVPASKAKATTALTKKSRAGKIHETADGEAALTRCSACTKGNNGNGYDCYLSSNGTTKTCAHCAFSNKSKCNAQRAPAGANNSVAPAPAVAHPVVAPAPALPAPALPLPAVTHPAFVASQAPYPAFFAPPVQSFVSGPTHNGGWAPIAAYQPLPLREWTEEDLEYLTDVEMTRLFDILRRDHENQQRQ</sequence>
<dbReference type="AlphaFoldDB" id="A0A9P8EGX0"/>
<protein>
    <submittedName>
        <fullName evidence="1">Uncharacterized protein</fullName>
    </submittedName>
</protein>
<evidence type="ECO:0000313" key="1">
    <source>
        <dbReference type="EMBL" id="KAG9689728.1"/>
    </source>
</evidence>
<feature type="non-terminal residue" evidence="1">
    <location>
        <position position="239"/>
    </location>
</feature>
<evidence type="ECO:0000313" key="2">
    <source>
        <dbReference type="Proteomes" id="UP000779574"/>
    </source>
</evidence>
<accession>A0A9P8EGX0</accession>
<dbReference type="OrthoDB" id="3932941at2759"/>
<comment type="caution">
    <text evidence="1">The sequence shown here is derived from an EMBL/GenBank/DDBJ whole genome shotgun (WGS) entry which is preliminary data.</text>
</comment>
<dbReference type="Proteomes" id="UP000779574">
    <property type="component" value="Unassembled WGS sequence"/>
</dbReference>
<proteinExistence type="predicted"/>